<dbReference type="SUPFAM" id="SSF55729">
    <property type="entry name" value="Acyl-CoA N-acyltransferases (Nat)"/>
    <property type="match status" value="1"/>
</dbReference>
<comment type="subcellular location">
    <subcellularLocation>
        <location evidence="1">Cytoplasm</location>
    </subcellularLocation>
</comment>
<dbReference type="InterPro" id="IPR004616">
    <property type="entry name" value="Leu/Phe-tRNA_Trfase"/>
</dbReference>
<dbReference type="PANTHER" id="PTHR30098">
    <property type="entry name" value="LEUCYL/PHENYLALANYL-TRNA--PROTEIN TRANSFERASE"/>
    <property type="match status" value="1"/>
</dbReference>
<organism evidence="5">
    <name type="scientific">hydrothermal vent metagenome</name>
    <dbReference type="NCBI Taxonomy" id="652676"/>
    <lineage>
        <taxon>unclassified sequences</taxon>
        <taxon>metagenomes</taxon>
        <taxon>ecological metagenomes</taxon>
    </lineage>
</organism>
<dbReference type="GO" id="GO:0030163">
    <property type="term" value="P:protein catabolic process"/>
    <property type="evidence" value="ECO:0007669"/>
    <property type="project" value="InterPro"/>
</dbReference>
<dbReference type="Pfam" id="PF03588">
    <property type="entry name" value="Leu_Phe_trans"/>
    <property type="match status" value="1"/>
</dbReference>
<gene>
    <name evidence="5" type="ORF">MNBD_BACTEROID07-1749</name>
</gene>
<dbReference type="Gene3D" id="3.40.630.70">
    <property type="entry name" value="Leucyl/phenylalanyl-tRNA-protein transferase, C-terminal domain"/>
    <property type="match status" value="1"/>
</dbReference>
<protein>
    <submittedName>
        <fullName evidence="5">Leucyl/phenylalanyl-tRNA--protein transferase</fullName>
        <ecNumber evidence="5">2.3.2.6</ecNumber>
    </submittedName>
</protein>
<dbReference type="Gene3D" id="3.30.70.3550">
    <property type="entry name" value="Leucyl/phenylalanyl-tRNA-protein transferase, N-terminal domain"/>
    <property type="match status" value="1"/>
</dbReference>
<keyword evidence="4 5" id="KW-0012">Acyltransferase</keyword>
<evidence type="ECO:0000256" key="3">
    <source>
        <dbReference type="ARBA" id="ARBA00022679"/>
    </source>
</evidence>
<dbReference type="GO" id="GO:0008914">
    <property type="term" value="F:leucyl-tRNA--protein transferase activity"/>
    <property type="evidence" value="ECO:0007669"/>
    <property type="project" value="UniProtKB-EC"/>
</dbReference>
<reference evidence="5" key="1">
    <citation type="submission" date="2018-06" db="EMBL/GenBank/DDBJ databases">
        <authorList>
            <person name="Zhirakovskaya E."/>
        </authorList>
    </citation>
    <scope>NUCLEOTIDE SEQUENCE</scope>
</reference>
<dbReference type="InterPro" id="IPR016181">
    <property type="entry name" value="Acyl_CoA_acyltransferase"/>
</dbReference>
<sequence>MSVFQLSDEIVFPRPDLADPDGLLAVGGDLSPQRLIQAYAAGIFPWYSENQPILWWSPDPRMVLFPEEFKRHKNLSRLVRSGKFEVTMDNDFVAVIRACSKVERKGQEGTWITQEMLQAYIRLFELGFAHSVECRIDGRLAGGLYGVALGKIFFGESMFHNVTDASKVALWYLVNYLLENDFKLIDVQQDTSHLRSLGARLIAREEFLKILKKNVELTGK</sequence>
<evidence type="ECO:0000256" key="1">
    <source>
        <dbReference type="ARBA" id="ARBA00004496"/>
    </source>
</evidence>
<dbReference type="GO" id="GO:0005737">
    <property type="term" value="C:cytoplasm"/>
    <property type="evidence" value="ECO:0007669"/>
    <property type="project" value="UniProtKB-SubCell"/>
</dbReference>
<dbReference type="InterPro" id="IPR042221">
    <property type="entry name" value="Leu/Phe-tRNA_Trfase_N"/>
</dbReference>
<dbReference type="AlphaFoldDB" id="A0A3B0UBK6"/>
<keyword evidence="3 5" id="KW-0808">Transferase</keyword>
<proteinExistence type="inferred from homology"/>
<dbReference type="InterPro" id="IPR042203">
    <property type="entry name" value="Leu/Phe-tRNA_Trfase_C"/>
</dbReference>
<dbReference type="NCBIfam" id="TIGR00667">
    <property type="entry name" value="aat"/>
    <property type="match status" value="1"/>
</dbReference>
<dbReference type="HAMAP" id="MF_00688">
    <property type="entry name" value="Leu_Phe_trans"/>
    <property type="match status" value="1"/>
</dbReference>
<evidence type="ECO:0000313" key="5">
    <source>
        <dbReference type="EMBL" id="VAW27838.1"/>
    </source>
</evidence>
<keyword evidence="2" id="KW-0963">Cytoplasm</keyword>
<dbReference type="FunFam" id="3.30.70.3550:FF:000001">
    <property type="entry name" value="Leucyl/phenylalanyl-tRNA--protein transferase"/>
    <property type="match status" value="1"/>
</dbReference>
<accession>A0A3B0UBK6</accession>
<evidence type="ECO:0000256" key="4">
    <source>
        <dbReference type="ARBA" id="ARBA00023315"/>
    </source>
</evidence>
<dbReference type="EMBL" id="UOET01000164">
    <property type="protein sequence ID" value="VAW27838.1"/>
    <property type="molecule type" value="Genomic_DNA"/>
</dbReference>
<name>A0A3B0UBK6_9ZZZZ</name>
<evidence type="ECO:0000256" key="2">
    <source>
        <dbReference type="ARBA" id="ARBA00022490"/>
    </source>
</evidence>
<dbReference type="EC" id="2.3.2.6" evidence="5"/>
<dbReference type="PANTHER" id="PTHR30098:SF2">
    <property type="entry name" value="LEUCYL_PHENYLALANYL-TRNA--PROTEIN TRANSFERASE"/>
    <property type="match status" value="1"/>
</dbReference>